<keyword evidence="8" id="KW-1185">Reference proteome</keyword>
<dbReference type="PANTHER" id="PTHR45527:SF2">
    <property type="entry name" value="FERRICROCIN SYNTHETASE (NONRIBOSOMAL PEPTIDE SIDEROPHORE SYNTHASE ) (EUROFUNG)"/>
    <property type="match status" value="1"/>
</dbReference>
<evidence type="ECO:0000256" key="5">
    <source>
        <dbReference type="ARBA" id="ARBA00029454"/>
    </source>
</evidence>
<evidence type="ECO:0000256" key="2">
    <source>
        <dbReference type="ARBA" id="ARBA00022450"/>
    </source>
</evidence>
<evidence type="ECO:0000256" key="1">
    <source>
        <dbReference type="ARBA" id="ARBA00004924"/>
    </source>
</evidence>
<dbReference type="FunFam" id="3.40.50.12780:FF:000024">
    <property type="entry name" value="Nonribosomal siderophore peptide synthase SidC"/>
    <property type="match status" value="1"/>
</dbReference>
<dbReference type="InterPro" id="IPR036736">
    <property type="entry name" value="ACP-like_sf"/>
</dbReference>
<dbReference type="Pfam" id="PF00501">
    <property type="entry name" value="AMP-binding"/>
    <property type="match status" value="3"/>
</dbReference>
<organism evidence="7 8">
    <name type="scientific">Pochonia chlamydosporia 170</name>
    <dbReference type="NCBI Taxonomy" id="1380566"/>
    <lineage>
        <taxon>Eukaryota</taxon>
        <taxon>Fungi</taxon>
        <taxon>Dikarya</taxon>
        <taxon>Ascomycota</taxon>
        <taxon>Pezizomycotina</taxon>
        <taxon>Sordariomycetes</taxon>
        <taxon>Hypocreomycetidae</taxon>
        <taxon>Hypocreales</taxon>
        <taxon>Clavicipitaceae</taxon>
        <taxon>Pochonia</taxon>
    </lineage>
</organism>
<dbReference type="InterPro" id="IPR001242">
    <property type="entry name" value="Condensation_dom"/>
</dbReference>
<dbReference type="KEGG" id="pchm:VFPPC_09240"/>
<dbReference type="GO" id="GO:0016874">
    <property type="term" value="F:ligase activity"/>
    <property type="evidence" value="ECO:0007669"/>
    <property type="project" value="UniProtKB-KW"/>
</dbReference>
<comment type="caution">
    <text evidence="7">The sequence shown here is derived from an EMBL/GenBank/DDBJ whole genome shotgun (WGS) entry which is preliminary data.</text>
</comment>
<dbReference type="PROSITE" id="PS00455">
    <property type="entry name" value="AMP_BINDING"/>
    <property type="match status" value="3"/>
</dbReference>
<evidence type="ECO:0000256" key="3">
    <source>
        <dbReference type="ARBA" id="ARBA00022553"/>
    </source>
</evidence>
<dbReference type="RefSeq" id="XP_018139097.1">
    <property type="nucleotide sequence ID" value="XM_018287808.1"/>
</dbReference>
<feature type="domain" description="Carrier" evidence="6">
    <location>
        <begin position="3617"/>
        <end position="3695"/>
    </location>
</feature>
<comment type="pathway">
    <text evidence="1">Siderophore biosynthesis.</text>
</comment>
<feature type="domain" description="Carrier" evidence="6">
    <location>
        <begin position="4183"/>
        <end position="4262"/>
    </location>
</feature>
<keyword evidence="3" id="KW-0597">Phosphoprotein</keyword>
<dbReference type="Proteomes" id="UP000078397">
    <property type="component" value="Unassembled WGS sequence"/>
</dbReference>
<dbReference type="FunFam" id="3.30.300.30:FF:000015">
    <property type="entry name" value="Nonribosomal peptide synthase SidD"/>
    <property type="match status" value="2"/>
</dbReference>
<evidence type="ECO:0000313" key="7">
    <source>
        <dbReference type="EMBL" id="OAQ61393.1"/>
    </source>
</evidence>
<dbReference type="Gene3D" id="3.40.50.12780">
    <property type="entry name" value="N-terminal domain of ligase-like"/>
    <property type="match status" value="3"/>
</dbReference>
<dbReference type="InterPro" id="IPR023213">
    <property type="entry name" value="CAT-like_dom_sf"/>
</dbReference>
<dbReference type="GO" id="GO:0044550">
    <property type="term" value="P:secondary metabolite biosynthetic process"/>
    <property type="evidence" value="ECO:0007669"/>
    <property type="project" value="TreeGrafter"/>
</dbReference>
<protein>
    <submittedName>
        <fullName evidence="7">Nonribosomal siderophore peptide synthase SidC</fullName>
    </submittedName>
</protein>
<dbReference type="GO" id="GO:0005737">
    <property type="term" value="C:cytoplasm"/>
    <property type="evidence" value="ECO:0007669"/>
    <property type="project" value="TreeGrafter"/>
</dbReference>
<dbReference type="SMART" id="SM00823">
    <property type="entry name" value="PKS_PP"/>
    <property type="match status" value="3"/>
</dbReference>
<dbReference type="SUPFAM" id="SSF56801">
    <property type="entry name" value="Acetyl-CoA synthetase-like"/>
    <property type="match status" value="3"/>
</dbReference>
<sequence length="4761" mass="521576">MQDAKSAHRPPVTRLRPLHTRNEVDKKSLSALLSWTSSLGTRTNKNTILQGFVKLVSQIIIVDSGEAFCIQYAALGGYIHARAGEDNQDGSYTFVHHGEGQGDICTDFSIGSGKSLQLHMIDGRIELMAQASMIPQPALDALGQMLQDIILHLQKSPHNTSPLQWTQPSVLNHPPQDRPIALWPGENQAAEPALLHRRFEQRVRDFPQRVALDFLTDLETGKRTQYTYQQVSNIATALALDLYQTSCKSNAAAMTVAVHMGPCPELYVSYIAALKVGLAFCPIPIDAPYERKAALLEDLKPVAVLEEESGGPLKNVVESIGVTRYLDACDVEPQRRPSFVSPSETDAAYILYTSGTTGIPKGVIISHISAACTISALSNHYGFCTPGSLPSHRPVRWFQGAAPTFDISLFEIFWTLSTGSTLCCAARHLTMQDVDKVVTTLEADITNVTPSFASLIDPRSMRGLMVGGETLNTRLLQDFSCYNPSTKDTLAVPRGIYNGYGPTEVTIYSVAQAHVPKNQRGSVIGTPLLTCGVLIVDTEAQGLEPVPMGADGELVLTGAQVSRTGYLNRPEETTKVFIDDPKWGRAYRTGDRARIVWNEQGEALVEFLGRISDGQVKLSGRRVELGEIESVLASKVKDLKQVLACVWKPKNGSLGSEKVVSLVVVDPKSALSFEVVKSQCLEAAPRQLPEYMVPVHFLQVDTLPQSTSGKVDRKAASAYVQSILHQSRRSEAQGLQEGFLEQSEDATLEADIIKILSDIICDDSALTHSLKATTLLSEAGVDSLCAMRLLRDIRNLWPDSKHLQPSLGLLLDPKASIRSVFGSASAGLAMDKTRAQRQIADFASRHTLELIEKLGSIGQADIEMVLPATSTQSQLAVSFAMDRRNYVSHTILPLRENVSLEALEEAVNDVLCRQAIYRCALVSCDDELSPFSLVVLKPDAWHRWTADSRRVVRRQGTTTDGAQECIELAHQYLDLESQKLFYIQIVESEGDSGLVVISLAHCLCDGASLEVLLSDISREYTGLDPLPRLGIEDAVLDWVSCLDTETDKQWREALRGWEVERFRALSGNNINSSNPGVPADYGHAMVQIASDLQWQTLEASCKALGASPLSVLQASWSLLLQIFSEANTGDIVFGSVISGQHEATHAPTFSVAPCRVALPDRQTVGELLDSLIRGSRFAQRHRHMSFGTFETLPYNTALALQAYSPPKAGSDQFRTQDAAVVVPWAGTGMRNPAIRYDFDIFVEVFPADPGPLSDGFQTETMSFKLTYRNDALSYTSARVIVKQLEAMTKVLLNSKADDLVQTLPARLPRGLLSAEGTIPLPMEEPQERIQLLHAQFEKQAAATPDLLALSFYTALDAAPVELTYAELDVRANGLANILREEDVDIIPICIQRSVELYISILAILKAGSAWSPIDETSPIQRRTSLIARTQGKVLLTNTNSFHLVEPCLAHESLAGVRVILVDQYVNHKTSVRAAPRRSIQVSRSDIGGQDLAYLLWTSGTTGEPKGVMIQHFAAANAMRDLQVQVERDETVGQVQTLQLSSYSFDVFVQDLFFTWGVAGSVISGTRELILGTFTEFVNKSRPTHAHLTPSFGASIDVEEIRGSTLQYVTFIGEKLTEDVAEAWAAPGITTKAYNTYGPAENAVVSTMRRFFGKSRDQAKAANVGFPLATCTAYVVRQVENQDDAQKKKWELVPRYGVGELALGGGQVGKGYLNDEAKTSRAFIQGGHRIGERIYLTGDMVRLNDHGFEFLGRNDDLVKITGIRIELSEISAACATVKDAEPGVEHLETLYLPRPGACGGDDNHKVVVTFVSIKRDGVDTARVRTQVFQKAREVLPAYMIPGHVVVLDTTMPRTASNKVDRKALQNIYNKANLYLAAGREVVAGDRLDSKVEWPEDQLHVVKAIAENFKVPVEPLSPDDSLASLGFSSLQVTKLAWALRRQLKCTVGVLDLMRCQTLGELVDVVLGSIKKTKGVEAKVDQASEGSLVRLLKRNLTKNLHGDMRPKSTSYILPATPVQESLLVETMVETGAYWSHRIFDLSHISLVDSSRLKASWSSAATQFDILRTVFAPLSELSVHNDSAEIPNTTQWARQQGVHATMVQLILNKPIIHWTTLSNADTEGLTTIAEKIQVTLAPLGTNRSNPPWAVTFSEGNNKMMLSMHHTLHDGVASSMILESVASLYLNPEQISETYNAALQMERGMELGLLPSISQRDEALSAWTKRLHGLVEADGALNGPFPDLTGSRQKQKQTILSVKQTIPGRLLEHRAGEPDLPRLVQSAFGCALAGTLELKTIVLGQTVSQRILHPDIARVVGPAMATLPVIVRAHASSAEELWADMGFDASSLSQSAHRLHPVDIKKIVNEGSGHRHAPFPALFVYHPTATADDDHIDVGVDMFREIGQALPLNVEHPMALNIFEADSTIELTGDARLISQPMLELMLDQILDQARAMLDHPRMPLKQLSNHMNRELMSICGKIGSLVGTDITRNPADLVTKQAAEHPDWIAVEEISLEDGNDEDDQIVSKVLTYAELEVLVNAIATALRSHESKPLPDDVVALYLGRDTKSLAAILATFKCGYMYLPIDGDLPAARKQLLVRDANAKLVLTTQGLVGDLNLDSSNDPPALFLPEGDDELEVIRTWPNAFSKAANAITTGEGGYLLYTSGSTGRPKGVSVTNESLLHFISAMTKRLIEANVDTAHLGGVGKYLNVASRAFDTHLTSMFAPWHLGFRSVIGKDRNAIFASLQQVINKVKITHMGSVPSVLMQLGLRLEDVPSMRVLTFGGEKASHELFEQLNTGNPKAALMNFYGPTEVTIGCLSHIVGPHSNSRNLGVPLRGLEAILLVAGDDGEQVVARKGQPGEFCIAGPQVAVGYLDRPEENAKGFQYTRLLGGGGEKRIYRTGDIMRMMHDGSLEFLGRRDQQTKIRGQRFEISEVEAYIKKTVVDQGPLDVAATVVDQRLVGFLARKKNTLLKAELNAEPELLAQDNKALQGMLPYIEQACREGLPAFMVPEMMWVSKIPYLAASGKTDSKSLIKLANDFMALQQGFQVNATSAPHPSKEHGATPSLSNAELEVVAALQEVVGCQVTCTAVSTSSIRSLGIDSLLGVHLIMVLKKRGFVKATMVDLLSPSCTVGSLARTAGADVTYTKKKTSPMKELLSWTLNDLGPNASSLNGVNVAAVLPCLPLQSPLVALSLNWLDSVSDEENSEADMDVPYVTQFNYQLAPGTDVAQWKAVATKVVFSEAILRTCFIRREEDGKIFQVVLKSPPSPFDGKDDAAAIVAQISSQPPIRLQIQSDQESGKIIVLLKIHHALSKAVAFENQSLHSLQRLANHCHLTEEEIQSVKRSWQTKLRGIQPCRIGRDTEEGTTDTTVRVRKHLAYTSTELKAKLQQGEPVSMSTAFQLATSLCLAYLTKRPSVAYGFTMSLRPLLRHVTQDVDDFVGPCLNTVVHTLTLEGASETLPKLAQKVHQGHVDACQGHMPLVTADKIQQWANLKEKLFDSLLTINVIPTEDESSGARCTPGHMTPLPGKSRGDLALAIDVDLHADGMIVLSLASAGAMTEAQLEEVGILFEKIVFSSSNKAATVEQFASVKYETTDLVSNGIVNTKSTISRPQPLSKGFESALACVQSAACHLLHLDVAEMQAKSPETTSLYQLGIDSINVLPFVKLIHKAEGIKLAPNALIRARTVQGVAALLHQAKSQSDVLIINGDKKGRKDGEVVRSDKSVGNQVPYEQTLQQLAYDLLFIATPLQEGMLSASMAIAEQAYMYTHTMQLSQVALEQDTPNFDHFFAAVKDTVHACEILRSRFIFTQNDDAPWVGVVSPTEQSDLVNWYVSKAGLVQLTIHHALYDAVSIQAVWRLLNENYRKRLTGEEEDQDDQQVAEYLFRSFAKSSALAQKSAVAFWTSTVHDYTYEPVEIAEESLHASSSFYFTLADTELLSLQTKCREANATLKAAMQLGWAKVLCESLYKQADVVFGEVITASGEDSEALVIGPVINTIPVRLNLTSQSGASSIHEAMSQLQTLGDNARGANGMASLRAIQRAWRSSRANGVNTAAGLFQSLFVFDGVIASEREKPSQDLLVPVRSQVHDDVKAGEKGPAYDDYPFIVSFRIKDGTLHGALRAKLSEEKVNDLGKLLENALRYLASEKLQISVLDLAHLHLADISRANESEPAKNIANTNTSGVDMNALTGQADAVLEIVKEVVRVKIRWKGIGYKTKLVNIGLDSISAIRFSKILKKKLGLRVSVFEIIRGASVEDIARKSASVEMNGFQQPNGQLPIYQVRGLEGLVADKLGLVEKQIKSVSPVLSGQRHTLQQWLHNGKRFFEAPWVYRIHDESVGTEKVASYWVRLSQVHEILRTTFVYTGDTSPQLVQVTLDESVSVASRFSMVLDTTISIQELIQKHVREGNAKPSNLKEPPARLSLLKSFDGIAVVFRVHHALYDAWSIKMILKDLTRLFANESLQPHPSIQLAVREITNFRQPEAEKQYWKMYLSEAQDTIVHSGSVTMTRLGPHFKAAYTDILPRDVADGLDCATNSKACTSAAIIIAYAHALGELTGCVQPIFGLNHSSRSLTSAKGEHTLDLTAMSVPTMAVVPLTVDLKARSKQQLFEAVQDHLAQLTKFAQADNLQKLSPKFNSYINILYSNEDVEVESQSLKKAQVLQRHKLGEPLASEYFTQTAPSSIVSTVDGLDTSAMHDQQFYFNILVHQNGNISVNVSGNEDFLRSDQSFVTKFMENFGRELWFSKPTGQKVFWNDTSVTPGIADG</sequence>
<comment type="similarity">
    <text evidence="5">Belongs to the NRP synthetase family.</text>
</comment>
<dbReference type="InterPro" id="IPR009081">
    <property type="entry name" value="PP-bd_ACP"/>
</dbReference>
<name>A0A179F8A4_METCM</name>
<gene>
    <name evidence="7" type="ORF">VFPPC_09240</name>
</gene>
<dbReference type="PROSITE" id="PS50075">
    <property type="entry name" value="CARRIER"/>
    <property type="match status" value="4"/>
</dbReference>
<dbReference type="SUPFAM" id="SSF47336">
    <property type="entry name" value="ACP-like"/>
    <property type="match status" value="3"/>
</dbReference>
<dbReference type="InterPro" id="IPR045851">
    <property type="entry name" value="AMP-bd_C_sf"/>
</dbReference>
<dbReference type="GeneID" id="28851802"/>
<dbReference type="InterPro" id="IPR000873">
    <property type="entry name" value="AMP-dep_synth/lig_dom"/>
</dbReference>
<dbReference type="InterPro" id="IPR020806">
    <property type="entry name" value="PKS_PP-bd"/>
</dbReference>
<dbReference type="Gene3D" id="1.10.1200.10">
    <property type="entry name" value="ACP-like"/>
    <property type="match status" value="1"/>
</dbReference>
<reference evidence="7 8" key="1">
    <citation type="journal article" date="2016" name="PLoS Pathog.">
        <title>Biosynthesis of antibiotic leucinostatins in bio-control fungus Purpureocillium lilacinum and their inhibition on phytophthora revealed by genome mining.</title>
        <authorList>
            <person name="Wang G."/>
            <person name="Liu Z."/>
            <person name="Lin R."/>
            <person name="Li E."/>
            <person name="Mao Z."/>
            <person name="Ling J."/>
            <person name="Yang Y."/>
            <person name="Yin W.B."/>
            <person name="Xie B."/>
        </authorList>
    </citation>
    <scope>NUCLEOTIDE SEQUENCE [LARGE SCALE GENOMIC DNA]</scope>
    <source>
        <strain evidence="7">170</strain>
    </source>
</reference>
<dbReference type="InterPro" id="IPR042099">
    <property type="entry name" value="ANL_N_sf"/>
</dbReference>
<dbReference type="GO" id="GO:0031177">
    <property type="term" value="F:phosphopantetheine binding"/>
    <property type="evidence" value="ECO:0007669"/>
    <property type="project" value="InterPro"/>
</dbReference>
<dbReference type="PROSITE" id="PS00012">
    <property type="entry name" value="PHOSPHOPANTETHEINE"/>
    <property type="match status" value="1"/>
</dbReference>
<dbReference type="Pfam" id="PF00550">
    <property type="entry name" value="PP-binding"/>
    <property type="match status" value="3"/>
</dbReference>
<dbReference type="Pfam" id="PF00668">
    <property type="entry name" value="Condensation"/>
    <property type="match status" value="4"/>
</dbReference>
<keyword evidence="4" id="KW-0436">Ligase</keyword>
<feature type="domain" description="Carrier" evidence="6">
    <location>
        <begin position="1890"/>
        <end position="1967"/>
    </location>
</feature>
<dbReference type="PANTHER" id="PTHR45527">
    <property type="entry name" value="NONRIBOSOMAL PEPTIDE SYNTHETASE"/>
    <property type="match status" value="1"/>
</dbReference>
<feature type="domain" description="Carrier" evidence="6">
    <location>
        <begin position="3060"/>
        <end position="3139"/>
    </location>
</feature>
<dbReference type="Gene3D" id="3.30.559.30">
    <property type="entry name" value="Nonribosomal peptide synthetase, condensation domain"/>
    <property type="match status" value="5"/>
</dbReference>
<dbReference type="InterPro" id="IPR006162">
    <property type="entry name" value="Ppantetheine_attach_site"/>
</dbReference>
<evidence type="ECO:0000313" key="8">
    <source>
        <dbReference type="Proteomes" id="UP000078397"/>
    </source>
</evidence>
<dbReference type="InterPro" id="IPR020845">
    <property type="entry name" value="AMP-binding_CS"/>
</dbReference>
<dbReference type="Gene3D" id="3.30.559.10">
    <property type="entry name" value="Chloramphenicol acetyltransferase-like domain"/>
    <property type="match status" value="4"/>
</dbReference>
<dbReference type="SUPFAM" id="SSF52777">
    <property type="entry name" value="CoA-dependent acyltransferases"/>
    <property type="match status" value="10"/>
</dbReference>
<proteinExistence type="inferred from homology"/>
<evidence type="ECO:0000259" key="6">
    <source>
        <dbReference type="PROSITE" id="PS50075"/>
    </source>
</evidence>
<dbReference type="CDD" id="cd05930">
    <property type="entry name" value="A_NRPS"/>
    <property type="match status" value="1"/>
</dbReference>
<dbReference type="OrthoDB" id="416786at2759"/>
<evidence type="ECO:0000256" key="4">
    <source>
        <dbReference type="ARBA" id="ARBA00022598"/>
    </source>
</evidence>
<accession>A0A179F8A4</accession>
<dbReference type="GO" id="GO:0043041">
    <property type="term" value="P:amino acid activation for nonribosomal peptide biosynthetic process"/>
    <property type="evidence" value="ECO:0007669"/>
    <property type="project" value="TreeGrafter"/>
</dbReference>
<dbReference type="STRING" id="1380566.A0A179F8A4"/>
<dbReference type="Gene3D" id="3.30.300.30">
    <property type="match status" value="3"/>
</dbReference>
<dbReference type="NCBIfam" id="NF003417">
    <property type="entry name" value="PRK04813.1"/>
    <property type="match status" value="3"/>
</dbReference>
<keyword evidence="2" id="KW-0596">Phosphopantetheine</keyword>
<dbReference type="EMBL" id="LSBJ02000007">
    <property type="protein sequence ID" value="OAQ61393.1"/>
    <property type="molecule type" value="Genomic_DNA"/>
</dbReference>